<dbReference type="GO" id="GO:0043161">
    <property type="term" value="P:proteasome-mediated ubiquitin-dependent protein catabolic process"/>
    <property type="evidence" value="ECO:0007669"/>
    <property type="project" value="InterPro"/>
</dbReference>
<evidence type="ECO:0000313" key="10">
    <source>
        <dbReference type="EMBL" id="KAG7571478.1"/>
    </source>
</evidence>
<evidence type="ECO:0000256" key="4">
    <source>
        <dbReference type="ARBA" id="ARBA00022723"/>
    </source>
</evidence>
<sequence length="456" mass="51433">MLEEPTIRIPYELMRRNHRAAQRQVERDFTGVQSSLKTLLKTKEKRSGEEVLNTIQAAKDRITGLKRKLEQLQPSASSSSIGSSSSNLKSRLQILKDMQELETAPIFDDHPGYRKFTETRLDRLITEYLLRTGKRETASTWAREQGIEAYVDIPLYAECARIESALVDKKSCSEALAWCGENRGTLRKTKNDLEFHLRRQEYVELCRSGKRNEALAYARKHLASQWAETHFQEITGMMGLLAFPSWTTVTMYQAMFSDERWEGLRSQFKDTFFSVYGITSLPLLSLAVSAGLSTLKLSACLPNAPHATPFQPSEIPPQDPNTAMVLSIPSLAAAPPVHVMDSTTIDPALPMMTDPTPLHDHPEHPQRNIDCPTCAKDLSILAREVPFSHHVNSTLVCRISGEVMDDTNYPMAFPNGYVYSYNALRAMAKEHNGVFVTCPRTGEQCSFSRLRKVFIT</sequence>
<feature type="zinc finger region" description="RING-Gid-type" evidence="7">
    <location>
        <begin position="371"/>
        <end position="441"/>
    </location>
</feature>
<name>A0A8K0NT90_9TREE</name>
<dbReference type="AlphaFoldDB" id="A0A8K0NT90"/>
<dbReference type="GO" id="GO:0061630">
    <property type="term" value="F:ubiquitin protein ligase activity"/>
    <property type="evidence" value="ECO:0007669"/>
    <property type="project" value="InterPro"/>
</dbReference>
<evidence type="ECO:0000256" key="7">
    <source>
        <dbReference type="PROSITE-ProRule" id="PRU01215"/>
    </source>
</evidence>
<evidence type="ECO:0008006" key="12">
    <source>
        <dbReference type="Google" id="ProtNLM"/>
    </source>
</evidence>
<dbReference type="GO" id="GO:0034657">
    <property type="term" value="C:GID complex"/>
    <property type="evidence" value="ECO:0007669"/>
    <property type="project" value="TreeGrafter"/>
</dbReference>
<dbReference type="GO" id="GO:0005737">
    <property type="term" value="C:cytoplasm"/>
    <property type="evidence" value="ECO:0007669"/>
    <property type="project" value="UniProtKB-SubCell"/>
</dbReference>
<dbReference type="InterPro" id="IPR013144">
    <property type="entry name" value="CRA_dom"/>
</dbReference>
<evidence type="ECO:0000259" key="9">
    <source>
        <dbReference type="PROSITE" id="PS51867"/>
    </source>
</evidence>
<dbReference type="PROSITE" id="PS51867">
    <property type="entry name" value="ZF_RING_GID"/>
    <property type="match status" value="1"/>
</dbReference>
<dbReference type="Pfam" id="PF10607">
    <property type="entry name" value="CTLH"/>
    <property type="match status" value="1"/>
</dbReference>
<dbReference type="InterPro" id="IPR045098">
    <property type="entry name" value="Fyv10_fam"/>
</dbReference>
<keyword evidence="4" id="KW-0479">Metal-binding</keyword>
<dbReference type="PROSITE" id="PS50896">
    <property type="entry name" value="LISH"/>
    <property type="match status" value="1"/>
</dbReference>
<feature type="domain" description="RING-Gid-type" evidence="9">
    <location>
        <begin position="371"/>
        <end position="441"/>
    </location>
</feature>
<feature type="domain" description="CTLH" evidence="8">
    <location>
        <begin position="174"/>
        <end position="213"/>
    </location>
</feature>
<dbReference type="GO" id="GO:0005634">
    <property type="term" value="C:nucleus"/>
    <property type="evidence" value="ECO:0007669"/>
    <property type="project" value="TreeGrafter"/>
</dbReference>
<dbReference type="SMART" id="SM00757">
    <property type="entry name" value="CRA"/>
    <property type="match status" value="1"/>
</dbReference>
<reference evidence="10" key="1">
    <citation type="submission" date="2020-04" db="EMBL/GenBank/DDBJ databases">
        <title>Analysis of mating type loci in Filobasidium floriforme.</title>
        <authorList>
            <person name="Nowrousian M."/>
        </authorList>
    </citation>
    <scope>NUCLEOTIDE SEQUENCE</scope>
    <source>
        <strain evidence="10">CBS 6242</strain>
    </source>
</reference>
<evidence type="ECO:0000256" key="6">
    <source>
        <dbReference type="ARBA" id="ARBA00022833"/>
    </source>
</evidence>
<protein>
    <recommendedName>
        <fullName evidence="12">Macrophage erythroblast attacher</fullName>
    </recommendedName>
</protein>
<dbReference type="SUPFAM" id="SSF57850">
    <property type="entry name" value="RING/U-box"/>
    <property type="match status" value="1"/>
</dbReference>
<dbReference type="SMART" id="SM00668">
    <property type="entry name" value="CTLH"/>
    <property type="match status" value="1"/>
</dbReference>
<evidence type="ECO:0000256" key="5">
    <source>
        <dbReference type="ARBA" id="ARBA00022771"/>
    </source>
</evidence>
<accession>A0A8K0NT90</accession>
<dbReference type="InterPro" id="IPR006594">
    <property type="entry name" value="LisH"/>
</dbReference>
<evidence type="ECO:0000256" key="2">
    <source>
        <dbReference type="ARBA" id="ARBA00010615"/>
    </source>
</evidence>
<keyword evidence="3" id="KW-0963">Cytoplasm</keyword>
<dbReference type="PANTHER" id="PTHR12170:SF2">
    <property type="entry name" value="E3 UBIQUITIN-PROTEIN TRANSFERASE MAEA"/>
    <property type="match status" value="1"/>
</dbReference>
<evidence type="ECO:0000256" key="3">
    <source>
        <dbReference type="ARBA" id="ARBA00022490"/>
    </source>
</evidence>
<comment type="subcellular location">
    <subcellularLocation>
        <location evidence="1">Cytoplasm</location>
    </subcellularLocation>
</comment>
<dbReference type="InterPro" id="IPR006595">
    <property type="entry name" value="CTLH_C"/>
</dbReference>
<evidence type="ECO:0000259" key="8">
    <source>
        <dbReference type="PROSITE" id="PS50897"/>
    </source>
</evidence>
<gene>
    <name evidence="10" type="ORF">FFLO_00661</name>
</gene>
<dbReference type="PANTHER" id="PTHR12170">
    <property type="entry name" value="MACROPHAGE ERYTHROBLAST ATTACHER-RELATED"/>
    <property type="match status" value="1"/>
</dbReference>
<dbReference type="GO" id="GO:0008270">
    <property type="term" value="F:zinc ion binding"/>
    <property type="evidence" value="ECO:0007669"/>
    <property type="project" value="UniProtKB-KW"/>
</dbReference>
<dbReference type="Proteomes" id="UP000812966">
    <property type="component" value="Unassembled WGS sequence"/>
</dbReference>
<dbReference type="EMBL" id="JABELV010000007">
    <property type="protein sequence ID" value="KAG7571478.1"/>
    <property type="molecule type" value="Genomic_DNA"/>
</dbReference>
<evidence type="ECO:0000256" key="1">
    <source>
        <dbReference type="ARBA" id="ARBA00004496"/>
    </source>
</evidence>
<keyword evidence="11" id="KW-1185">Reference proteome</keyword>
<comment type="caution">
    <text evidence="10">The sequence shown here is derived from an EMBL/GenBank/DDBJ whole genome shotgun (WGS) entry which is preliminary data.</text>
</comment>
<dbReference type="PROSITE" id="PS50897">
    <property type="entry name" value="CTLH"/>
    <property type="match status" value="1"/>
</dbReference>
<keyword evidence="6" id="KW-0862">Zinc</keyword>
<keyword evidence="5 7" id="KW-0863">Zinc-finger</keyword>
<proteinExistence type="inferred from homology"/>
<organism evidence="10 11">
    <name type="scientific">Filobasidium floriforme</name>
    <dbReference type="NCBI Taxonomy" id="5210"/>
    <lineage>
        <taxon>Eukaryota</taxon>
        <taxon>Fungi</taxon>
        <taxon>Dikarya</taxon>
        <taxon>Basidiomycota</taxon>
        <taxon>Agaricomycotina</taxon>
        <taxon>Tremellomycetes</taxon>
        <taxon>Filobasidiales</taxon>
        <taxon>Filobasidiaceae</taxon>
        <taxon>Filobasidium</taxon>
    </lineage>
</organism>
<dbReference type="InterPro" id="IPR024964">
    <property type="entry name" value="CTLH/CRA"/>
</dbReference>
<comment type="similarity">
    <text evidence="2">Belongs to the FYV10 family.</text>
</comment>
<dbReference type="InterPro" id="IPR044063">
    <property type="entry name" value="ZF_RING_GID"/>
</dbReference>
<evidence type="ECO:0000313" key="11">
    <source>
        <dbReference type="Proteomes" id="UP000812966"/>
    </source>
</evidence>
<dbReference type="CDD" id="cd16659">
    <property type="entry name" value="RING-Ubox_Emp"/>
    <property type="match status" value="1"/>
</dbReference>